<evidence type="ECO:0000313" key="6">
    <source>
        <dbReference type="EMBL" id="KAF8728794.1"/>
    </source>
</evidence>
<dbReference type="EMBL" id="JACEFO010001626">
    <property type="protein sequence ID" value="KAF8728794.1"/>
    <property type="molecule type" value="Genomic_DNA"/>
</dbReference>
<dbReference type="PROSITE" id="PS01309">
    <property type="entry name" value="UPF0057"/>
    <property type="match status" value="1"/>
</dbReference>
<evidence type="ECO:0000313" key="7">
    <source>
        <dbReference type="Proteomes" id="UP000636709"/>
    </source>
</evidence>
<keyword evidence="3" id="KW-0812">Transmembrane</keyword>
<evidence type="ECO:0000256" key="5">
    <source>
        <dbReference type="ARBA" id="ARBA00023136"/>
    </source>
</evidence>
<keyword evidence="4" id="KW-1133">Transmembrane helix</keyword>
<dbReference type="Proteomes" id="UP000636709">
    <property type="component" value="Unassembled WGS sequence"/>
</dbReference>
<comment type="similarity">
    <text evidence="2">Belongs to the UPF0057 (PMP3) family.</text>
</comment>
<sequence>MEQWGERGRCRTDLQSVSEEEELLPQATGKARARAQATRTGRLIFFFPGEAIGDDDEMSDNAVTVVRIIVAIILPPLGVFLKHGCKIEFWICLLLSFLAYLPGMGGSSTPSGSSSRSDLCDRLFIGAVSDRSTQRHAWLHGTHARTRVKPSRKHRLPRLAYLPSCDPVGMTADRMTPVALGRRGAGGLVVGGLCLTMN</sequence>
<dbReference type="GO" id="GO:0016020">
    <property type="term" value="C:membrane"/>
    <property type="evidence" value="ECO:0007669"/>
    <property type="project" value="UniProtKB-SubCell"/>
</dbReference>
<evidence type="ECO:0000256" key="3">
    <source>
        <dbReference type="ARBA" id="ARBA00022692"/>
    </source>
</evidence>
<evidence type="ECO:0000256" key="2">
    <source>
        <dbReference type="ARBA" id="ARBA00009530"/>
    </source>
</evidence>
<proteinExistence type="inferred from homology"/>
<dbReference type="Pfam" id="PF01679">
    <property type="entry name" value="Pmp3"/>
    <property type="match status" value="1"/>
</dbReference>
<protein>
    <submittedName>
        <fullName evidence="6">Uncharacterized protein</fullName>
    </submittedName>
</protein>
<accession>A0A835F5R0</accession>
<reference evidence="6" key="1">
    <citation type="submission" date="2020-07" db="EMBL/GenBank/DDBJ databases">
        <title>Genome sequence and genetic diversity analysis of an under-domesticated orphan crop, white fonio (Digitaria exilis).</title>
        <authorList>
            <person name="Bennetzen J.L."/>
            <person name="Chen S."/>
            <person name="Ma X."/>
            <person name="Wang X."/>
            <person name="Yssel A.E.J."/>
            <person name="Chaluvadi S.R."/>
            <person name="Johnson M."/>
            <person name="Gangashetty P."/>
            <person name="Hamidou F."/>
            <person name="Sanogo M.D."/>
            <person name="Zwaenepoel A."/>
            <person name="Wallace J."/>
            <person name="Van De Peer Y."/>
            <person name="Van Deynze A."/>
        </authorList>
    </citation>
    <scope>NUCLEOTIDE SEQUENCE</scope>
    <source>
        <tissue evidence="6">Leaves</tissue>
    </source>
</reference>
<dbReference type="InterPro" id="IPR000612">
    <property type="entry name" value="PMP3"/>
</dbReference>
<comment type="subcellular location">
    <subcellularLocation>
        <location evidence="1">Membrane</location>
    </subcellularLocation>
</comment>
<comment type="caution">
    <text evidence="6">The sequence shown here is derived from an EMBL/GenBank/DDBJ whole genome shotgun (WGS) entry which is preliminary data.</text>
</comment>
<dbReference type="PANTHER" id="PTHR21659">
    <property type="entry name" value="HYDROPHOBIC PROTEIN RCI2 LOW TEMPERATURE AND SALT RESPONSIVE PROTEIN LTI6 -RELATED"/>
    <property type="match status" value="1"/>
</dbReference>
<gene>
    <name evidence="6" type="ORF">HU200_018073</name>
</gene>
<dbReference type="PANTHER" id="PTHR21659:SF41">
    <property type="entry name" value="PROTEIN LTI6B, PUTATIVE, EXPRESSED-RELATED"/>
    <property type="match status" value="1"/>
</dbReference>
<organism evidence="6 7">
    <name type="scientific">Digitaria exilis</name>
    <dbReference type="NCBI Taxonomy" id="1010633"/>
    <lineage>
        <taxon>Eukaryota</taxon>
        <taxon>Viridiplantae</taxon>
        <taxon>Streptophyta</taxon>
        <taxon>Embryophyta</taxon>
        <taxon>Tracheophyta</taxon>
        <taxon>Spermatophyta</taxon>
        <taxon>Magnoliopsida</taxon>
        <taxon>Liliopsida</taxon>
        <taxon>Poales</taxon>
        <taxon>Poaceae</taxon>
        <taxon>PACMAD clade</taxon>
        <taxon>Panicoideae</taxon>
        <taxon>Panicodae</taxon>
        <taxon>Paniceae</taxon>
        <taxon>Anthephorinae</taxon>
        <taxon>Digitaria</taxon>
    </lineage>
</organism>
<keyword evidence="5" id="KW-0472">Membrane</keyword>
<evidence type="ECO:0000256" key="1">
    <source>
        <dbReference type="ARBA" id="ARBA00004370"/>
    </source>
</evidence>
<evidence type="ECO:0000256" key="4">
    <source>
        <dbReference type="ARBA" id="ARBA00022989"/>
    </source>
</evidence>
<dbReference type="AlphaFoldDB" id="A0A835F5R0"/>
<keyword evidence="7" id="KW-1185">Reference proteome</keyword>
<name>A0A835F5R0_9POAL</name>